<dbReference type="EMBL" id="SRYB01000045">
    <property type="protein sequence ID" value="TGY76071.1"/>
    <property type="molecule type" value="Genomic_DNA"/>
</dbReference>
<protein>
    <submittedName>
        <fullName evidence="1">Uncharacterized protein</fullName>
    </submittedName>
</protein>
<keyword evidence="2" id="KW-1185">Reference proteome</keyword>
<gene>
    <name evidence="1" type="ORF">E5331_18855</name>
</gene>
<comment type="caution">
    <text evidence="1">The sequence shown here is derived from an EMBL/GenBank/DDBJ whole genome shotgun (WGS) entry which is preliminary data.</text>
</comment>
<evidence type="ECO:0000313" key="1">
    <source>
        <dbReference type="EMBL" id="TGY76071.1"/>
    </source>
</evidence>
<dbReference type="Proteomes" id="UP000306319">
    <property type="component" value="Unassembled WGS sequence"/>
</dbReference>
<organism evidence="1 2">
    <name type="scientific">Lepagella muris</name>
    <dbReference type="NCBI Taxonomy" id="3032870"/>
    <lineage>
        <taxon>Bacteria</taxon>
        <taxon>Pseudomonadati</taxon>
        <taxon>Bacteroidota</taxon>
        <taxon>Bacteroidia</taxon>
        <taxon>Bacteroidales</taxon>
        <taxon>Muribaculaceae</taxon>
        <taxon>Lepagella</taxon>
    </lineage>
</organism>
<sequence>MAHRDGVYGNETGIDRMGGVMSSELIGNIGKTTLAVYVGVVLCLGVTTFLSPLVYGSWWFILLWIIFAATLAIGMWQSGMWRRPGSFLLHLSMLAILGGGLLTWLMQEKGSVRISQGERVAFFEREGGGMTSLPKELSLERFEVVYYPGGDVPRDYVSHLLVDGERHTVSMNKILDIDGYRLCQSSYDNTGATVLSVNHDPYGIPLSYAGYVLFGIGGFLVMLNPAGRFRRLLKVLSVITILLIPLGVSAATQNKEANDRIYGVPRALADSLRKEQVIYGGRIVTFNTLAKDVMTKLYGDTEYRGLSAEQVLLSFRIFPQEWKDQPLVKIKDKNLRQALDLDGEYASLSDFFDEDGGYRISELQSALGEGHRRSVEEIDEKVGILLTLLSGNLIVKTSDKDISLAPWRIELELLYNSFPGGILVFVSLFMAFLSFGVGILFVRYEKISGWIGALFLVLSFVLSLLIFVVQWILASRLPLSNTYETLEFIVLLLEILLLTVGRRIGMLLLTGSLFSGVLALVAHLVEINPVVTPLMPVLHSPWLSLHVSLVMASYVLLGFTAVVAVVALSGLGAVERLRGLSLAMLYPGVWLLGMGIFTGAVWANVSWGEYWSWDPKETWALVTLMVYSLPLHDRMFAIILKPIYGIAERDYSAKIFHIYLLIAILSLIMTYVGVNYLNSLHAYN</sequence>
<proteinExistence type="predicted"/>
<name>A0AC61RB79_9BACT</name>
<accession>A0AC61RB79</accession>
<evidence type="ECO:0000313" key="2">
    <source>
        <dbReference type="Proteomes" id="UP000306319"/>
    </source>
</evidence>
<reference evidence="1" key="1">
    <citation type="submission" date="2019-04" db="EMBL/GenBank/DDBJ databases">
        <title>Microbes associate with the intestines of laboratory mice.</title>
        <authorList>
            <person name="Navarre W."/>
            <person name="Wong E."/>
            <person name="Huang K."/>
            <person name="Tropini C."/>
            <person name="Ng K."/>
            <person name="Yu B."/>
        </authorList>
    </citation>
    <scope>NUCLEOTIDE SEQUENCE</scope>
    <source>
        <strain evidence="1">NM04_E33</strain>
    </source>
</reference>